<dbReference type="GO" id="GO:0016514">
    <property type="term" value="C:SWI/SNF complex"/>
    <property type="evidence" value="ECO:0007669"/>
    <property type="project" value="TreeGrafter"/>
</dbReference>
<dbReference type="PROSITE" id="PS51293">
    <property type="entry name" value="SANT"/>
    <property type="match status" value="1"/>
</dbReference>
<evidence type="ECO:0000256" key="1">
    <source>
        <dbReference type="ARBA" id="ARBA00023015"/>
    </source>
</evidence>
<dbReference type="InterPro" id="IPR001005">
    <property type="entry name" value="SANT/Myb"/>
</dbReference>
<feature type="region of interest" description="Disordered" evidence="6">
    <location>
        <begin position="541"/>
        <end position="576"/>
    </location>
</feature>
<dbReference type="GO" id="GO:0045893">
    <property type="term" value="P:positive regulation of DNA-templated transcription"/>
    <property type="evidence" value="ECO:0007669"/>
    <property type="project" value="TreeGrafter"/>
</dbReference>
<dbReference type="Proteomes" id="UP000095085">
    <property type="component" value="Unassembled WGS sequence"/>
</dbReference>
<evidence type="ECO:0000259" key="8">
    <source>
        <dbReference type="PROSITE" id="PS50934"/>
    </source>
</evidence>
<evidence type="ECO:0000256" key="5">
    <source>
        <dbReference type="SAM" id="Coils"/>
    </source>
</evidence>
<feature type="domain" description="SWIRM" evidence="8">
    <location>
        <begin position="22"/>
        <end position="119"/>
    </location>
</feature>
<feature type="region of interest" description="Disordered" evidence="6">
    <location>
        <begin position="173"/>
        <end position="204"/>
    </location>
</feature>
<dbReference type="Pfam" id="PF16495">
    <property type="entry name" value="SWIRM-assoc_1"/>
    <property type="match status" value="1"/>
</dbReference>
<dbReference type="InterPro" id="IPR007526">
    <property type="entry name" value="SWIRM"/>
</dbReference>
<feature type="compositionally biased region" description="Basic and acidic residues" evidence="6">
    <location>
        <begin position="336"/>
        <end position="421"/>
    </location>
</feature>
<evidence type="ECO:0000313" key="10">
    <source>
        <dbReference type="EMBL" id="ODV65504.1"/>
    </source>
</evidence>
<feature type="compositionally biased region" description="Basic and acidic residues" evidence="6">
    <location>
        <begin position="187"/>
        <end position="204"/>
    </location>
</feature>
<evidence type="ECO:0000256" key="2">
    <source>
        <dbReference type="ARBA" id="ARBA00023125"/>
    </source>
</evidence>
<dbReference type="InterPro" id="IPR009057">
    <property type="entry name" value="Homeodomain-like_sf"/>
</dbReference>
<feature type="domain" description="SANT" evidence="9">
    <location>
        <begin position="212"/>
        <end position="262"/>
    </location>
</feature>
<accession>A0A1E4RE10</accession>
<keyword evidence="2" id="KW-0238">DNA-binding</keyword>
<proteinExistence type="predicted"/>
<dbReference type="FunFam" id="1.10.10.10:FF:000020">
    <property type="entry name" value="SWI/SNF complex subunit SMARCC2 isoform c"/>
    <property type="match status" value="1"/>
</dbReference>
<evidence type="ECO:0000256" key="6">
    <source>
        <dbReference type="SAM" id="MobiDB-lite"/>
    </source>
</evidence>
<dbReference type="InterPro" id="IPR017884">
    <property type="entry name" value="SANT_dom"/>
</dbReference>
<dbReference type="CDD" id="cd00167">
    <property type="entry name" value="SANT"/>
    <property type="match status" value="1"/>
</dbReference>
<dbReference type="Pfam" id="PF04433">
    <property type="entry name" value="SWIRM"/>
    <property type="match status" value="1"/>
</dbReference>
<keyword evidence="4" id="KW-0539">Nucleus</keyword>
<keyword evidence="5" id="KW-0175">Coiled coil</keyword>
<keyword evidence="3" id="KW-0804">Transcription</keyword>
<dbReference type="PROSITE" id="PS50090">
    <property type="entry name" value="MYB_LIKE"/>
    <property type="match status" value="1"/>
</dbReference>
<dbReference type="GO" id="GO:0006338">
    <property type="term" value="P:chromatin remodeling"/>
    <property type="evidence" value="ECO:0007669"/>
    <property type="project" value="UniProtKB-ARBA"/>
</dbReference>
<feature type="compositionally biased region" description="Polar residues" evidence="6">
    <location>
        <begin position="543"/>
        <end position="558"/>
    </location>
</feature>
<dbReference type="AlphaFoldDB" id="A0A1E4RE10"/>
<dbReference type="SUPFAM" id="SSF46689">
    <property type="entry name" value="Homeodomain-like"/>
    <property type="match status" value="2"/>
</dbReference>
<dbReference type="Gene3D" id="1.10.10.10">
    <property type="entry name" value="Winged helix-like DNA-binding domain superfamily/Winged helix DNA-binding domain"/>
    <property type="match status" value="1"/>
</dbReference>
<keyword evidence="11" id="KW-1185">Reference proteome</keyword>
<dbReference type="FunFam" id="1.10.10.60:FF:000014">
    <property type="entry name" value="SWI/SNF complex subunit SMARCC2 isoform C"/>
    <property type="match status" value="1"/>
</dbReference>
<dbReference type="OrthoDB" id="118550at2759"/>
<dbReference type="PANTHER" id="PTHR12802:SF41">
    <property type="entry name" value="BRAHMA ASSOCIATED PROTEIN 155 KDA"/>
    <property type="match status" value="1"/>
</dbReference>
<dbReference type="GO" id="GO:0003677">
    <property type="term" value="F:DNA binding"/>
    <property type="evidence" value="ECO:0007669"/>
    <property type="project" value="UniProtKB-KW"/>
</dbReference>
<feature type="region of interest" description="Disordered" evidence="6">
    <location>
        <begin position="336"/>
        <end position="423"/>
    </location>
</feature>
<name>A0A1E4RE10_9ASCO</name>
<evidence type="ECO:0000256" key="4">
    <source>
        <dbReference type="ARBA" id="ARBA00023242"/>
    </source>
</evidence>
<evidence type="ECO:0000256" key="3">
    <source>
        <dbReference type="ARBA" id="ARBA00023163"/>
    </source>
</evidence>
<dbReference type="Pfam" id="PF00249">
    <property type="entry name" value="Myb_DNA-binding"/>
    <property type="match status" value="1"/>
</dbReference>
<keyword evidence="1" id="KW-0805">Transcription regulation</keyword>
<evidence type="ECO:0000313" key="11">
    <source>
        <dbReference type="Proteomes" id="UP000095085"/>
    </source>
</evidence>
<protein>
    <submittedName>
        <fullName evidence="10">SWIRM-domain-containing protein</fullName>
    </submittedName>
</protein>
<dbReference type="GeneID" id="30993939"/>
<dbReference type="GO" id="GO:0042393">
    <property type="term" value="F:histone binding"/>
    <property type="evidence" value="ECO:0007669"/>
    <property type="project" value="TreeGrafter"/>
</dbReference>
<dbReference type="Gene3D" id="1.10.10.60">
    <property type="entry name" value="Homeodomain-like"/>
    <property type="match status" value="1"/>
</dbReference>
<dbReference type="InterPro" id="IPR032451">
    <property type="entry name" value="SMARCC_C"/>
</dbReference>
<feature type="domain" description="Myb-like" evidence="7">
    <location>
        <begin position="216"/>
        <end position="258"/>
    </location>
</feature>
<feature type="compositionally biased region" description="Low complexity" evidence="6">
    <location>
        <begin position="559"/>
        <end position="573"/>
    </location>
</feature>
<dbReference type="InterPro" id="IPR036388">
    <property type="entry name" value="WH-like_DNA-bd_sf"/>
</dbReference>
<gene>
    <name evidence="10" type="ORF">HYPBUDRAFT_128246</name>
</gene>
<dbReference type="RefSeq" id="XP_020074571.1">
    <property type="nucleotide sequence ID" value="XM_020219389.1"/>
</dbReference>
<dbReference type="SMART" id="SM00717">
    <property type="entry name" value="SANT"/>
    <property type="match status" value="1"/>
</dbReference>
<dbReference type="PROSITE" id="PS50934">
    <property type="entry name" value="SWIRM"/>
    <property type="match status" value="1"/>
</dbReference>
<sequence>MDVDSKKEDFKKKTRIRQTHSIIIPSYSSWFNMKKIHQIERESLPEFFATNHPSKSPKIYANYRNFMINSYRLNPNEYLTLTSCRRNLVGDVGTLMRVHRFLNKWGLINYQVNPQLKPGYAIEKLPNGSSVGLPYTGDYHVQYDTPRGLFPFDTFKPSMDNLDIAKLKNLIKPESNQSTQLQSPPQEKSKLTHSIDDNNDADDHLNKKRKFLNDGWNDEEMKKLVLSIKQHPNDWYKISKNVGTKTPQECILKFLQLPIEDGFGNLNEKDYGILKFASNFPVNAVDNPVINNLTFLTQIVDSDVAKAATKAASKVIDDSIFSKIKEIYGDENLEAESKAKDITSPKENGDAINQDDKPENQDESKAEDDKIKIDEQRKSDDKPEEERLETEKEEEKEKEQEKEQEKPRADSKQEEKPDILKDSSAATFGLVGARSHLFANYEEREMHRLTSTLINNELSKIDIKLQKVAELERVYEREKKQLARQQEEVFIDRLALAKSTINITKKLSNAVSLIQNSDSPGLENVSGILQEVQSLLYKPTSHGLYTNESNNTPENGSDNNKNNGTTETNKNNNAIPLSLEAPQSFKVWAP</sequence>
<evidence type="ECO:0000259" key="7">
    <source>
        <dbReference type="PROSITE" id="PS50090"/>
    </source>
</evidence>
<feature type="coiled-coil region" evidence="5">
    <location>
        <begin position="461"/>
        <end position="488"/>
    </location>
</feature>
<dbReference type="STRING" id="984485.A0A1E4RE10"/>
<feature type="compositionally biased region" description="Polar residues" evidence="6">
    <location>
        <begin position="174"/>
        <end position="186"/>
    </location>
</feature>
<reference evidence="11" key="1">
    <citation type="submission" date="2016-05" db="EMBL/GenBank/DDBJ databases">
        <title>Comparative genomics of biotechnologically important yeasts.</title>
        <authorList>
            <consortium name="DOE Joint Genome Institute"/>
            <person name="Riley R."/>
            <person name="Haridas S."/>
            <person name="Wolfe K.H."/>
            <person name="Lopes M.R."/>
            <person name="Hittinger C.T."/>
            <person name="Goker M."/>
            <person name="Salamov A."/>
            <person name="Wisecaver J."/>
            <person name="Long T.M."/>
            <person name="Aerts A.L."/>
            <person name="Barry K."/>
            <person name="Choi C."/>
            <person name="Clum A."/>
            <person name="Coughlan A.Y."/>
            <person name="Deshpande S."/>
            <person name="Douglass A.P."/>
            <person name="Hanson S.J."/>
            <person name="Klenk H.-P."/>
            <person name="Labutti K."/>
            <person name="Lapidus A."/>
            <person name="Lindquist E."/>
            <person name="Lipzen A."/>
            <person name="Meier-Kolthoff J.P."/>
            <person name="Ohm R.A."/>
            <person name="Otillar R.P."/>
            <person name="Pangilinan J."/>
            <person name="Peng Y."/>
            <person name="Rokas A."/>
            <person name="Rosa C.A."/>
            <person name="Scheuner C."/>
            <person name="Sibirny A.A."/>
            <person name="Slot J.C."/>
            <person name="Stielow J.B."/>
            <person name="Sun H."/>
            <person name="Kurtzman C.P."/>
            <person name="Blackwell M."/>
            <person name="Grigoriev I.V."/>
            <person name="Jeffries T.W."/>
        </authorList>
    </citation>
    <scope>NUCLEOTIDE SEQUENCE [LARGE SCALE GENOMIC DNA]</scope>
    <source>
        <strain evidence="11">NRRL Y-1933</strain>
    </source>
</reference>
<dbReference type="EMBL" id="KV454544">
    <property type="protein sequence ID" value="ODV65504.1"/>
    <property type="molecule type" value="Genomic_DNA"/>
</dbReference>
<organism evidence="10 11">
    <name type="scientific">Hyphopichia burtonii NRRL Y-1933</name>
    <dbReference type="NCBI Taxonomy" id="984485"/>
    <lineage>
        <taxon>Eukaryota</taxon>
        <taxon>Fungi</taxon>
        <taxon>Dikarya</taxon>
        <taxon>Ascomycota</taxon>
        <taxon>Saccharomycotina</taxon>
        <taxon>Pichiomycetes</taxon>
        <taxon>Debaryomycetaceae</taxon>
        <taxon>Hyphopichia</taxon>
    </lineage>
</organism>
<dbReference type="PANTHER" id="PTHR12802">
    <property type="entry name" value="SWI/SNF COMPLEX-RELATED"/>
    <property type="match status" value="1"/>
</dbReference>
<evidence type="ECO:0000259" key="9">
    <source>
        <dbReference type="PROSITE" id="PS51293"/>
    </source>
</evidence>